<proteinExistence type="predicted"/>
<sequence>MDKLKAFFDKTITYQGKLNSIYNKYTGSYNTITTYSGCANYSIRCFSNGPSARRSQALINLENNKLDEEYSKLNEMLERAVTGYDASTLNNAINKYKEVIKKAKEAENRIEKENDYTETKKYDTEKKKRNLDNLKTVKDVLTVSKKT</sequence>
<evidence type="ECO:0000256" key="1">
    <source>
        <dbReference type="SAM" id="Coils"/>
    </source>
</evidence>
<evidence type="ECO:0000313" key="3">
    <source>
        <dbReference type="Proteomes" id="UP000529652"/>
    </source>
</evidence>
<dbReference type="EMBL" id="JACHGM010000006">
    <property type="protein sequence ID" value="MBB5141603.1"/>
    <property type="molecule type" value="Genomic_DNA"/>
</dbReference>
<keyword evidence="1" id="KW-0175">Coiled coil</keyword>
<comment type="caution">
    <text evidence="2">The sequence shown here is derived from an EMBL/GenBank/DDBJ whole genome shotgun (WGS) entry which is preliminary data.</text>
</comment>
<evidence type="ECO:0000313" key="2">
    <source>
        <dbReference type="EMBL" id="MBB5141603.1"/>
    </source>
</evidence>
<gene>
    <name evidence="2" type="ORF">HNP63_001024</name>
</gene>
<feature type="coiled-coil region" evidence="1">
    <location>
        <begin position="86"/>
        <end position="116"/>
    </location>
</feature>
<evidence type="ECO:0008006" key="4">
    <source>
        <dbReference type="Google" id="ProtNLM"/>
    </source>
</evidence>
<dbReference type="AlphaFoldDB" id="A0AB34Z302"/>
<name>A0AB34Z302_BORAF</name>
<protein>
    <recommendedName>
        <fullName evidence="4">Lipoprotein</fullName>
    </recommendedName>
</protein>
<dbReference type="RefSeq" id="WP_011703970.1">
    <property type="nucleotide sequence ID" value="NZ_CAXOVT010000003.1"/>
</dbReference>
<accession>A0AB34Z302</accession>
<dbReference type="Gene3D" id="1.20.120.1640">
    <property type="match status" value="1"/>
</dbReference>
<reference evidence="2 3" key="1">
    <citation type="submission" date="2020-08" db="EMBL/GenBank/DDBJ databases">
        <title>Genomic Encyclopedia of Type Strains, Phase IV (KMG-IV): sequencing the most valuable type-strain genomes for metagenomic binning, comparative biology and taxonomic classification.</title>
        <authorList>
            <person name="Goeker M."/>
        </authorList>
    </citation>
    <scope>NUCLEOTIDE SEQUENCE [LARGE SCALE GENOMIC DNA]</scope>
    <source>
        <strain evidence="2 3">DSM 10508</strain>
    </source>
</reference>
<organism evidence="2 3">
    <name type="scientific">Borreliella afzelii</name>
    <name type="common">Borrelia afzelii</name>
    <dbReference type="NCBI Taxonomy" id="29518"/>
    <lineage>
        <taxon>Bacteria</taxon>
        <taxon>Pseudomonadati</taxon>
        <taxon>Spirochaetota</taxon>
        <taxon>Spirochaetia</taxon>
        <taxon>Spirochaetales</taxon>
        <taxon>Borreliaceae</taxon>
        <taxon>Borreliella</taxon>
    </lineage>
</organism>
<dbReference type="Proteomes" id="UP000529652">
    <property type="component" value="Unassembled WGS sequence"/>
</dbReference>